<dbReference type="InterPro" id="IPR003594">
    <property type="entry name" value="HATPase_dom"/>
</dbReference>
<dbReference type="FunFam" id="3.30.565.10:FF:000006">
    <property type="entry name" value="Sensor histidine kinase WalK"/>
    <property type="match status" value="1"/>
</dbReference>
<name>A0A6S6U2S2_9BACT</name>
<keyword evidence="4" id="KW-0808">Transferase</keyword>
<dbReference type="SMART" id="SM00387">
    <property type="entry name" value="HATPase_c"/>
    <property type="match status" value="1"/>
</dbReference>
<dbReference type="InterPro" id="IPR029016">
    <property type="entry name" value="GAF-like_dom_sf"/>
</dbReference>
<dbReference type="Pfam" id="PF00512">
    <property type="entry name" value="HisKA"/>
    <property type="match status" value="1"/>
</dbReference>
<sequence>MNVEKKASENSIEQLFYLNYFASGCAVGARILTHFLSGVGPAAFLVDGALVVLLFCFFYLSKQRDNYSKLVWPFIITTQVFVGVLWLSLNKMDSLLAPGYLLMLFVYGLLSKQKKYKKLVYGINIIIVVIALAIVFYLKWWEGFVYTERWINYSMITLYIAGIIAMGLSFLDKRIQRERIKSEKKEAQLNAEKKEAEQKRDLLGMLKDLQSDFFLEEDLKNAFDNLLAQLLKLTNSTVGFVGEVLPSDNHYQLKIHAFSGVNANNEASNTVLSIPKDDLERLSDYIMDSNNYVIANEMRTLETTEVVLTKPTLFDNFLGIPVTYHYEKVGVILIANRAEGYDEELVHLLSPFLSTYGSILQNIRLKRKQTEYENELKEAKELAEYSNRLKSQFLTNISHELKTPLALILGPIDLLLTKPIEQFNAGELRNYLGIMQRNGKKMLEHIEDIMDLAKLNSNELKVQTKPVELFPFVQNLYTLFKTEVAYRDIDYQLNYEVNKQLVVPLDIKKMEKIINNLLSNAFKYTKEGGKIILSVLVVDQAITIKVEDTGIGIPSEHLPYIFNRFYQVKTEGETIFSGTGVGLALVKELADIQGIEVHVESTLSKGSCFSFVLPYVLPTSYVPESVALVEQADTPPVFVGNDQSTILVVEDNYDMRLFLKKILKDTYEVLLAENGLKGLELVQADPTRINLIITDLMMPEMDGFELLDHLKNEPSTADLPVIVLTAKHEKDSRLNALRIGVDEYLTKPFSIDELFATVKHLLQNYNQRKK</sequence>
<evidence type="ECO:0000259" key="10">
    <source>
        <dbReference type="PROSITE" id="PS50110"/>
    </source>
</evidence>
<dbReference type="PRINTS" id="PR00344">
    <property type="entry name" value="BCTRLSENSOR"/>
</dbReference>
<feature type="transmembrane region" description="Helical" evidence="8">
    <location>
        <begin position="150"/>
        <end position="171"/>
    </location>
</feature>
<dbReference type="CDD" id="cd00082">
    <property type="entry name" value="HisKA"/>
    <property type="match status" value="1"/>
</dbReference>
<feature type="domain" description="Response regulatory" evidence="10">
    <location>
        <begin position="645"/>
        <end position="762"/>
    </location>
</feature>
<dbReference type="Pfam" id="PF02518">
    <property type="entry name" value="HATPase_c"/>
    <property type="match status" value="1"/>
</dbReference>
<dbReference type="SUPFAM" id="SSF55781">
    <property type="entry name" value="GAF domain-like"/>
    <property type="match status" value="1"/>
</dbReference>
<evidence type="ECO:0000256" key="4">
    <source>
        <dbReference type="ARBA" id="ARBA00022679"/>
    </source>
</evidence>
<feature type="modified residue" description="4-aspartylphosphate" evidence="6">
    <location>
        <position position="695"/>
    </location>
</feature>
<dbReference type="Gene3D" id="3.40.50.2300">
    <property type="match status" value="1"/>
</dbReference>
<dbReference type="EMBL" id="CACVAQ010000372">
    <property type="protein sequence ID" value="CAA6825975.1"/>
    <property type="molecule type" value="Genomic_DNA"/>
</dbReference>
<proteinExistence type="predicted"/>
<dbReference type="InterPro" id="IPR004358">
    <property type="entry name" value="Sig_transdc_His_kin-like_C"/>
</dbReference>
<keyword evidence="8" id="KW-0472">Membrane</keyword>
<dbReference type="GO" id="GO:0000155">
    <property type="term" value="F:phosphorelay sensor kinase activity"/>
    <property type="evidence" value="ECO:0007669"/>
    <property type="project" value="InterPro"/>
</dbReference>
<dbReference type="EC" id="2.7.13.3" evidence="2"/>
<gene>
    <name evidence="11" type="ORF">HELGO_WM20410</name>
</gene>
<dbReference type="SUPFAM" id="SSF52172">
    <property type="entry name" value="CheY-like"/>
    <property type="match status" value="1"/>
</dbReference>
<feature type="domain" description="Histidine kinase" evidence="9">
    <location>
        <begin position="396"/>
        <end position="617"/>
    </location>
</feature>
<dbReference type="InterPro" id="IPR011006">
    <property type="entry name" value="CheY-like_superfamily"/>
</dbReference>
<feature type="transmembrane region" description="Helical" evidence="8">
    <location>
        <begin position="95"/>
        <end position="112"/>
    </location>
</feature>
<feature type="transmembrane region" description="Helical" evidence="8">
    <location>
        <begin position="70"/>
        <end position="89"/>
    </location>
</feature>
<dbReference type="PROSITE" id="PS50110">
    <property type="entry name" value="RESPONSE_REGULATORY"/>
    <property type="match status" value="1"/>
</dbReference>
<dbReference type="InterPro" id="IPR036097">
    <property type="entry name" value="HisK_dim/P_sf"/>
</dbReference>
<dbReference type="InterPro" id="IPR036890">
    <property type="entry name" value="HATPase_C_sf"/>
</dbReference>
<dbReference type="AlphaFoldDB" id="A0A6S6U2S2"/>
<keyword evidence="7" id="KW-0175">Coiled coil</keyword>
<evidence type="ECO:0000256" key="8">
    <source>
        <dbReference type="SAM" id="Phobius"/>
    </source>
</evidence>
<dbReference type="PANTHER" id="PTHR43547">
    <property type="entry name" value="TWO-COMPONENT HISTIDINE KINASE"/>
    <property type="match status" value="1"/>
</dbReference>
<keyword evidence="8" id="KW-0812">Transmembrane</keyword>
<feature type="transmembrane region" description="Helical" evidence="8">
    <location>
        <begin position="42"/>
        <end position="61"/>
    </location>
</feature>
<accession>A0A6S6U2S2</accession>
<dbReference type="SUPFAM" id="SSF55874">
    <property type="entry name" value="ATPase domain of HSP90 chaperone/DNA topoisomerase II/histidine kinase"/>
    <property type="match status" value="1"/>
</dbReference>
<evidence type="ECO:0000256" key="2">
    <source>
        <dbReference type="ARBA" id="ARBA00012438"/>
    </source>
</evidence>
<dbReference type="InterPro" id="IPR003661">
    <property type="entry name" value="HisK_dim/P_dom"/>
</dbReference>
<evidence type="ECO:0000256" key="3">
    <source>
        <dbReference type="ARBA" id="ARBA00022553"/>
    </source>
</evidence>
<dbReference type="SMART" id="SM00448">
    <property type="entry name" value="REC"/>
    <property type="match status" value="1"/>
</dbReference>
<dbReference type="SMART" id="SM00388">
    <property type="entry name" value="HisKA"/>
    <property type="match status" value="1"/>
</dbReference>
<dbReference type="Pfam" id="PF00072">
    <property type="entry name" value="Response_reg"/>
    <property type="match status" value="1"/>
</dbReference>
<dbReference type="PANTHER" id="PTHR43547:SF2">
    <property type="entry name" value="HYBRID SIGNAL TRANSDUCTION HISTIDINE KINASE C"/>
    <property type="match status" value="1"/>
</dbReference>
<organism evidence="11">
    <name type="scientific">uncultured Aureispira sp</name>
    <dbReference type="NCBI Taxonomy" id="1331704"/>
    <lineage>
        <taxon>Bacteria</taxon>
        <taxon>Pseudomonadati</taxon>
        <taxon>Bacteroidota</taxon>
        <taxon>Saprospiria</taxon>
        <taxon>Saprospirales</taxon>
        <taxon>Saprospiraceae</taxon>
        <taxon>Aureispira</taxon>
        <taxon>environmental samples</taxon>
    </lineage>
</organism>
<dbReference type="InterPro" id="IPR001789">
    <property type="entry name" value="Sig_transdc_resp-reg_receiver"/>
</dbReference>
<comment type="catalytic activity">
    <reaction evidence="1">
        <text>ATP + protein L-histidine = ADP + protein N-phospho-L-histidine.</text>
        <dbReference type="EC" id="2.7.13.3"/>
    </reaction>
</comment>
<evidence type="ECO:0000256" key="6">
    <source>
        <dbReference type="PROSITE-ProRule" id="PRU00169"/>
    </source>
</evidence>
<dbReference type="CDD" id="cd00075">
    <property type="entry name" value="HATPase"/>
    <property type="match status" value="1"/>
</dbReference>
<keyword evidence="3 6" id="KW-0597">Phosphoprotein</keyword>
<feature type="transmembrane region" description="Helical" evidence="8">
    <location>
        <begin position="15"/>
        <end position="36"/>
    </location>
</feature>
<evidence type="ECO:0000256" key="5">
    <source>
        <dbReference type="ARBA" id="ARBA00022777"/>
    </source>
</evidence>
<feature type="transmembrane region" description="Helical" evidence="8">
    <location>
        <begin position="119"/>
        <end position="138"/>
    </location>
</feature>
<dbReference type="Gene3D" id="1.10.287.130">
    <property type="match status" value="1"/>
</dbReference>
<dbReference type="InterPro" id="IPR005467">
    <property type="entry name" value="His_kinase_dom"/>
</dbReference>
<keyword evidence="8" id="KW-1133">Transmembrane helix</keyword>
<evidence type="ECO:0000259" key="9">
    <source>
        <dbReference type="PROSITE" id="PS50109"/>
    </source>
</evidence>
<evidence type="ECO:0000256" key="7">
    <source>
        <dbReference type="SAM" id="Coils"/>
    </source>
</evidence>
<dbReference type="PROSITE" id="PS50109">
    <property type="entry name" value="HIS_KIN"/>
    <property type="match status" value="1"/>
</dbReference>
<dbReference type="Gene3D" id="3.30.450.40">
    <property type="match status" value="1"/>
</dbReference>
<keyword evidence="5 11" id="KW-0418">Kinase</keyword>
<dbReference type="Gene3D" id="3.30.565.10">
    <property type="entry name" value="Histidine kinase-like ATPase, C-terminal domain"/>
    <property type="match status" value="1"/>
</dbReference>
<evidence type="ECO:0000313" key="11">
    <source>
        <dbReference type="EMBL" id="CAA6825975.1"/>
    </source>
</evidence>
<dbReference type="PROSITE" id="PS51257">
    <property type="entry name" value="PROKAR_LIPOPROTEIN"/>
    <property type="match status" value="1"/>
</dbReference>
<dbReference type="SUPFAM" id="SSF47384">
    <property type="entry name" value="Homodimeric domain of signal transducing histidine kinase"/>
    <property type="match status" value="1"/>
</dbReference>
<protein>
    <recommendedName>
        <fullName evidence="2">histidine kinase</fullName>
        <ecNumber evidence="2">2.7.13.3</ecNumber>
    </recommendedName>
</protein>
<evidence type="ECO:0000256" key="1">
    <source>
        <dbReference type="ARBA" id="ARBA00000085"/>
    </source>
</evidence>
<feature type="coiled-coil region" evidence="7">
    <location>
        <begin position="175"/>
        <end position="202"/>
    </location>
</feature>
<reference evidence="11" key="1">
    <citation type="submission" date="2020-01" db="EMBL/GenBank/DDBJ databases">
        <authorList>
            <person name="Meier V. D."/>
            <person name="Meier V D."/>
        </authorList>
    </citation>
    <scope>NUCLEOTIDE SEQUENCE</scope>
    <source>
        <strain evidence="11">HLG_WM_MAG_10</strain>
    </source>
</reference>